<reference evidence="11 12" key="1">
    <citation type="submission" date="2018-01" db="EMBL/GenBank/DDBJ databases">
        <title>The draft genome of an aniline degradation strain ANB-1.</title>
        <authorList>
            <person name="Zhang L."/>
            <person name="Jiang J."/>
        </authorList>
    </citation>
    <scope>NUCLEOTIDE SEQUENCE [LARGE SCALE GENOMIC DNA]</scope>
    <source>
        <strain evidence="11 12">ANB-1</strain>
    </source>
</reference>
<dbReference type="PANTHER" id="PTHR38779:SF2">
    <property type="entry name" value="TYPE II SECRETION SYSTEM PROTEIN I-RELATED"/>
    <property type="match status" value="1"/>
</dbReference>
<dbReference type="Proteomes" id="UP000235994">
    <property type="component" value="Unassembled WGS sequence"/>
</dbReference>
<dbReference type="NCBIfam" id="TIGR01707">
    <property type="entry name" value="gspI"/>
    <property type="match status" value="1"/>
</dbReference>
<evidence type="ECO:0000256" key="8">
    <source>
        <dbReference type="ARBA" id="ARBA00023136"/>
    </source>
</evidence>
<keyword evidence="3" id="KW-1003">Cell membrane</keyword>
<keyword evidence="5 9" id="KW-0997">Cell inner membrane</keyword>
<dbReference type="InterPro" id="IPR012902">
    <property type="entry name" value="N_methyl_site"/>
</dbReference>
<dbReference type="Pfam" id="PF07963">
    <property type="entry name" value="N_methyl"/>
    <property type="match status" value="1"/>
</dbReference>
<dbReference type="SUPFAM" id="SSF54523">
    <property type="entry name" value="Pili subunits"/>
    <property type="match status" value="2"/>
</dbReference>
<protein>
    <recommendedName>
        <fullName evidence="9">Type II secretion system protein I</fullName>
        <shortName evidence="9">T2SS minor pseudopilin I</shortName>
    </recommendedName>
</protein>
<evidence type="ECO:0000256" key="3">
    <source>
        <dbReference type="ARBA" id="ARBA00022475"/>
    </source>
</evidence>
<evidence type="ECO:0000256" key="7">
    <source>
        <dbReference type="ARBA" id="ARBA00022989"/>
    </source>
</evidence>
<comment type="PTM">
    <text evidence="9">Cleaved by prepilin peptidase.</text>
</comment>
<accession>A0A2N8KN59</accession>
<dbReference type="Pfam" id="PF02501">
    <property type="entry name" value="T2SSI"/>
    <property type="match status" value="1"/>
</dbReference>
<proteinExistence type="inferred from homology"/>
<evidence type="ECO:0000313" key="11">
    <source>
        <dbReference type="EMBL" id="PND34891.1"/>
    </source>
</evidence>
<sequence length="133" mass="14362">MRSAEPPRRPGRERGFTLIEVLVALAIIAVAMAAALRATGVMAANNRNLQDKTLALLAAQNALAQLRLEQTLPRAGTRSMPCAQGGRALQCELEFTNSMNRSFRQVAIRVRDASSPRPDAVLLQLDGLLSGVR</sequence>
<organism evidence="11 12">
    <name type="scientific">Achromobacter pulmonis</name>
    <dbReference type="NCBI Taxonomy" id="1389932"/>
    <lineage>
        <taxon>Bacteria</taxon>
        <taxon>Pseudomonadati</taxon>
        <taxon>Pseudomonadota</taxon>
        <taxon>Betaproteobacteria</taxon>
        <taxon>Burkholderiales</taxon>
        <taxon>Alcaligenaceae</taxon>
        <taxon>Achromobacter</taxon>
    </lineage>
</organism>
<dbReference type="PANTHER" id="PTHR38779">
    <property type="entry name" value="TYPE II SECRETION SYSTEM PROTEIN I-RELATED"/>
    <property type="match status" value="1"/>
</dbReference>
<dbReference type="InterPro" id="IPR045584">
    <property type="entry name" value="Pilin-like"/>
</dbReference>
<dbReference type="EMBL" id="POQS01000001">
    <property type="protein sequence ID" value="PND34891.1"/>
    <property type="molecule type" value="Genomic_DNA"/>
</dbReference>
<feature type="domain" description="Type II secretion system protein GspI C-terminal" evidence="10">
    <location>
        <begin position="49"/>
        <end position="129"/>
    </location>
</feature>
<dbReference type="Gene3D" id="3.30.1300.30">
    <property type="entry name" value="GSPII I/J protein-like"/>
    <property type="match status" value="1"/>
</dbReference>
<evidence type="ECO:0000256" key="4">
    <source>
        <dbReference type="ARBA" id="ARBA00022481"/>
    </source>
</evidence>
<keyword evidence="7" id="KW-1133">Transmembrane helix</keyword>
<comment type="function">
    <text evidence="9">Component of the type II secretion system required for the energy-dependent secretion of extracellular factors such as proteases and toxins from the periplasm.</text>
</comment>
<evidence type="ECO:0000256" key="5">
    <source>
        <dbReference type="ARBA" id="ARBA00022519"/>
    </source>
</evidence>
<keyword evidence="8" id="KW-0472">Membrane</keyword>
<gene>
    <name evidence="11" type="primary">gspI</name>
    <name evidence="11" type="ORF">C1I89_00365</name>
</gene>
<comment type="subcellular location">
    <subcellularLocation>
        <location evidence="1 9">Cell inner membrane</location>
        <topology evidence="1 9">Single-pass membrane protein</topology>
    </subcellularLocation>
</comment>
<name>A0A2N8KN59_9BURK</name>
<evidence type="ECO:0000256" key="1">
    <source>
        <dbReference type="ARBA" id="ARBA00004377"/>
    </source>
</evidence>
<keyword evidence="12" id="KW-1185">Reference proteome</keyword>
<dbReference type="GO" id="GO:0015628">
    <property type="term" value="P:protein secretion by the type II secretion system"/>
    <property type="evidence" value="ECO:0007669"/>
    <property type="project" value="UniProtKB-UniRule"/>
</dbReference>
<evidence type="ECO:0000256" key="9">
    <source>
        <dbReference type="RuleBase" id="RU368030"/>
    </source>
</evidence>
<dbReference type="GO" id="GO:0005886">
    <property type="term" value="C:plasma membrane"/>
    <property type="evidence" value="ECO:0007669"/>
    <property type="project" value="UniProtKB-SubCell"/>
</dbReference>
<dbReference type="InterPro" id="IPR003413">
    <property type="entry name" value="T2SS_GspI_C"/>
</dbReference>
<dbReference type="GO" id="GO:0015627">
    <property type="term" value="C:type II protein secretion system complex"/>
    <property type="evidence" value="ECO:0007669"/>
    <property type="project" value="UniProtKB-UniRule"/>
</dbReference>
<dbReference type="PROSITE" id="PS00409">
    <property type="entry name" value="PROKAR_NTER_METHYL"/>
    <property type="match status" value="1"/>
</dbReference>
<comment type="similarity">
    <text evidence="2 9">Belongs to the GSP I family.</text>
</comment>
<keyword evidence="6" id="KW-0812">Transmembrane</keyword>
<comment type="caution">
    <text evidence="11">The sequence shown here is derived from an EMBL/GenBank/DDBJ whole genome shotgun (WGS) entry which is preliminary data.</text>
</comment>
<evidence type="ECO:0000313" key="12">
    <source>
        <dbReference type="Proteomes" id="UP000235994"/>
    </source>
</evidence>
<evidence type="ECO:0000259" key="10">
    <source>
        <dbReference type="Pfam" id="PF02501"/>
    </source>
</evidence>
<dbReference type="RefSeq" id="WP_102770849.1">
    <property type="nucleotide sequence ID" value="NZ_POQS01000001.1"/>
</dbReference>
<dbReference type="NCBIfam" id="TIGR02532">
    <property type="entry name" value="IV_pilin_GFxxxE"/>
    <property type="match status" value="1"/>
</dbReference>
<evidence type="ECO:0000256" key="2">
    <source>
        <dbReference type="ARBA" id="ARBA00008358"/>
    </source>
</evidence>
<dbReference type="InterPro" id="IPR010052">
    <property type="entry name" value="T2SS_protein-GspI"/>
</dbReference>
<keyword evidence="4 9" id="KW-0488">Methylation</keyword>
<comment type="subunit">
    <text evidence="9">Type II secretion is composed of four main components: the outer membrane complex, the inner membrane complex, the cytoplasmic secretion ATPase and the periplasm-spanning pseudopilus.</text>
</comment>
<evidence type="ECO:0000256" key="6">
    <source>
        <dbReference type="ARBA" id="ARBA00022692"/>
    </source>
</evidence>
<dbReference type="AlphaFoldDB" id="A0A2N8KN59"/>